<accession>A0A852VDJ7</accession>
<dbReference type="Proteomes" id="UP000564385">
    <property type="component" value="Unassembled WGS sequence"/>
</dbReference>
<organism evidence="1 2">
    <name type="scientific">Tunturiibacter lichenicola</name>
    <dbReference type="NCBI Taxonomy" id="2051959"/>
    <lineage>
        <taxon>Bacteria</taxon>
        <taxon>Pseudomonadati</taxon>
        <taxon>Acidobacteriota</taxon>
        <taxon>Terriglobia</taxon>
        <taxon>Terriglobales</taxon>
        <taxon>Acidobacteriaceae</taxon>
        <taxon>Tunturiibacter</taxon>
    </lineage>
</organism>
<reference evidence="1 2" key="1">
    <citation type="submission" date="2020-07" db="EMBL/GenBank/DDBJ databases">
        <title>Genomic Encyclopedia of Type Strains, Phase IV (KMG-V): Genome sequencing to study the core and pangenomes of soil and plant-associated prokaryotes.</title>
        <authorList>
            <person name="Whitman W."/>
        </authorList>
    </citation>
    <scope>NUCLEOTIDE SEQUENCE [LARGE SCALE GENOMIC DNA]</scope>
    <source>
        <strain evidence="1 2">M8UP22</strain>
    </source>
</reference>
<evidence type="ECO:0000313" key="2">
    <source>
        <dbReference type="Proteomes" id="UP000564385"/>
    </source>
</evidence>
<proteinExistence type="predicted"/>
<protein>
    <submittedName>
        <fullName evidence="1">Uncharacterized protein</fullName>
    </submittedName>
</protein>
<dbReference type="EMBL" id="JACCCU010000001">
    <property type="protein sequence ID" value="NYF89760.1"/>
    <property type="molecule type" value="Genomic_DNA"/>
</dbReference>
<sequence length="63" mass="6877">MGAYTARSYSAANFVQGPVRPLSPGLLTMGRHGAVSIVFDSRGLWSMNNLRNNLFQRSSLAAY</sequence>
<name>A0A852VDJ7_9BACT</name>
<comment type="caution">
    <text evidence="1">The sequence shown here is derived from an EMBL/GenBank/DDBJ whole genome shotgun (WGS) entry which is preliminary data.</text>
</comment>
<gene>
    <name evidence="1" type="ORF">HDF08_001827</name>
</gene>
<evidence type="ECO:0000313" key="1">
    <source>
        <dbReference type="EMBL" id="NYF89760.1"/>
    </source>
</evidence>
<dbReference type="AlphaFoldDB" id="A0A852VDJ7"/>